<dbReference type="Proteomes" id="UP000824533">
    <property type="component" value="Linkage Group LG04"/>
</dbReference>
<proteinExistence type="predicted"/>
<organism evidence="1 2">
    <name type="scientific">Dendrolimus kikuchii</name>
    <dbReference type="NCBI Taxonomy" id="765133"/>
    <lineage>
        <taxon>Eukaryota</taxon>
        <taxon>Metazoa</taxon>
        <taxon>Ecdysozoa</taxon>
        <taxon>Arthropoda</taxon>
        <taxon>Hexapoda</taxon>
        <taxon>Insecta</taxon>
        <taxon>Pterygota</taxon>
        <taxon>Neoptera</taxon>
        <taxon>Endopterygota</taxon>
        <taxon>Lepidoptera</taxon>
        <taxon>Glossata</taxon>
        <taxon>Ditrysia</taxon>
        <taxon>Bombycoidea</taxon>
        <taxon>Lasiocampidae</taxon>
        <taxon>Dendrolimus</taxon>
    </lineage>
</organism>
<comment type="caution">
    <text evidence="1">The sequence shown here is derived from an EMBL/GenBank/DDBJ whole genome shotgun (WGS) entry which is preliminary data.</text>
</comment>
<gene>
    <name evidence="1" type="ORF">K1T71_002475</name>
</gene>
<evidence type="ECO:0000313" key="1">
    <source>
        <dbReference type="EMBL" id="KAJ0181753.1"/>
    </source>
</evidence>
<reference evidence="1 2" key="1">
    <citation type="journal article" date="2021" name="Front. Genet.">
        <title>Chromosome-Level Genome Assembly Reveals Significant Gene Expansion in the Toll and IMD Signaling Pathways of Dendrolimus kikuchii.</title>
        <authorList>
            <person name="Zhou J."/>
            <person name="Wu P."/>
            <person name="Xiong Z."/>
            <person name="Liu N."/>
            <person name="Zhao N."/>
            <person name="Ji M."/>
            <person name="Qiu Y."/>
            <person name="Yang B."/>
        </authorList>
    </citation>
    <scope>NUCLEOTIDE SEQUENCE [LARGE SCALE GENOMIC DNA]</scope>
    <source>
        <strain evidence="1">Ann1</strain>
    </source>
</reference>
<keyword evidence="2" id="KW-1185">Reference proteome</keyword>
<name>A0ACC1DDR1_9NEOP</name>
<sequence>MDIHITKLKEIIVSNNEEELIHWLNSGLNPNFEGGWPIRLAARYGFYSIVKALIQFGANPHLLGESGASTLQLAVFSGQHWNTDKWTFLLSCSDSSQLADGAAVAIIFQNAAALKNIIATGRCNKNVPTTLTGKTLEALAKGYKQSHLLHDAHDVEGETSYSTIDSPRNRRQHRSVTRTVLDAPHPQRVLSPSVERFFNQTAGQHSLSPHRRLTYNTSPNTERFHN</sequence>
<protein>
    <submittedName>
        <fullName evidence="1">Uncharacterized protein</fullName>
    </submittedName>
</protein>
<accession>A0ACC1DDR1</accession>
<dbReference type="EMBL" id="CM034390">
    <property type="protein sequence ID" value="KAJ0181753.1"/>
    <property type="molecule type" value="Genomic_DNA"/>
</dbReference>
<evidence type="ECO:0000313" key="2">
    <source>
        <dbReference type="Proteomes" id="UP000824533"/>
    </source>
</evidence>